<name>A0ABQ9X5N9_9EUKA</name>
<evidence type="ECO:0000313" key="1">
    <source>
        <dbReference type="EMBL" id="KAK2947087.1"/>
    </source>
</evidence>
<reference evidence="1 2" key="1">
    <citation type="journal article" date="2022" name="bioRxiv">
        <title>Genomics of Preaxostyla Flagellates Illuminates Evolutionary Transitions and the Path Towards Mitochondrial Loss.</title>
        <authorList>
            <person name="Novak L.V.F."/>
            <person name="Treitli S.C."/>
            <person name="Pyrih J."/>
            <person name="Halakuc P."/>
            <person name="Pipaliya S.V."/>
            <person name="Vacek V."/>
            <person name="Brzon O."/>
            <person name="Soukal P."/>
            <person name="Eme L."/>
            <person name="Dacks J.B."/>
            <person name="Karnkowska A."/>
            <person name="Elias M."/>
            <person name="Hampl V."/>
        </authorList>
    </citation>
    <scope>NUCLEOTIDE SEQUENCE [LARGE SCALE GENOMIC DNA]</scope>
    <source>
        <strain evidence="1">NAU3</strain>
        <tissue evidence="1">Gut</tissue>
    </source>
</reference>
<protein>
    <submittedName>
        <fullName evidence="1">Uncharacterized protein</fullName>
    </submittedName>
</protein>
<dbReference type="Proteomes" id="UP001281761">
    <property type="component" value="Unassembled WGS sequence"/>
</dbReference>
<evidence type="ECO:0000313" key="2">
    <source>
        <dbReference type="Proteomes" id="UP001281761"/>
    </source>
</evidence>
<dbReference type="EMBL" id="JARBJD010000211">
    <property type="protein sequence ID" value="KAK2947087.1"/>
    <property type="molecule type" value="Genomic_DNA"/>
</dbReference>
<sequence length="611" mass="68320">MCKLSHAASIQDLVDAFSANSNTLLLSETEYDGEDLSASQLICGDCKPLRQKMLNTLLSQATYTDWALPAILDMEYIKPLEEYCEKTKPCDVPLALPKLLSLIGKTSEDALDRICGSSIPSFLLKWMVLAKNDTVLTEIGNCLLLFTSTPRSSSAFLAHHKTAFLAFVDHCTNKEFSLPHITILAQLSFSPHLDVSKMALNALSSQSGSDSETYSFLRTLEVPSGSTDISSELVPFAGRLCSTLAEHVSEMKSLFAESSASDGTISALSVTLPSESPLLTGNTVFERIDEGLFLLHMLFIYTDIAFVEILIDGDFVPLLKSTIITCLDLIEHEKNESICPPSDRTDLAIRILNNCWDYTANSLGSSHKSLHRVCESAFCDVPQLCSLLERTCRHSSPTHPSHVRMIINISGALHHFVPRMLEENLVERVIDTFNPMVVPTTHRKFHMYLITAIINLIWNPKDIAQDNEERKRIRLLQLERVLKPAKQYLQFILQRDEFISKDGPRGKELPSQIPKLLEQTFILERDLLEGGEIVETGREEWEVGWLVEKTKENDIQDLVHAFSANSNTLLLSDTVYDGEHVQLKHSNLHFIGQDHSIIIQPQVASNGLFVG</sequence>
<gene>
    <name evidence="1" type="ORF">BLNAU_18010</name>
</gene>
<comment type="caution">
    <text evidence="1">The sequence shown here is derived from an EMBL/GenBank/DDBJ whole genome shotgun (WGS) entry which is preliminary data.</text>
</comment>
<accession>A0ABQ9X5N9</accession>
<keyword evidence="2" id="KW-1185">Reference proteome</keyword>
<organism evidence="1 2">
    <name type="scientific">Blattamonas nauphoetae</name>
    <dbReference type="NCBI Taxonomy" id="2049346"/>
    <lineage>
        <taxon>Eukaryota</taxon>
        <taxon>Metamonada</taxon>
        <taxon>Preaxostyla</taxon>
        <taxon>Oxymonadida</taxon>
        <taxon>Blattamonas</taxon>
    </lineage>
</organism>
<proteinExistence type="predicted"/>